<comment type="caution">
    <text evidence="2">The sequence shown here is derived from an EMBL/GenBank/DDBJ whole genome shotgun (WGS) entry which is preliminary data.</text>
</comment>
<organism evidence="2 3">
    <name type="scientific">Symbiodinium microadriaticum</name>
    <name type="common">Dinoflagellate</name>
    <name type="synonym">Zooxanthella microadriatica</name>
    <dbReference type="NCBI Taxonomy" id="2951"/>
    <lineage>
        <taxon>Eukaryota</taxon>
        <taxon>Sar</taxon>
        <taxon>Alveolata</taxon>
        <taxon>Dinophyceae</taxon>
        <taxon>Suessiales</taxon>
        <taxon>Symbiodiniaceae</taxon>
        <taxon>Symbiodinium</taxon>
    </lineage>
</organism>
<dbReference type="AlphaFoldDB" id="A0A1Q9D3V7"/>
<evidence type="ECO:0000256" key="1">
    <source>
        <dbReference type="SAM" id="SignalP"/>
    </source>
</evidence>
<dbReference type="OrthoDB" id="480790at2759"/>
<name>A0A1Q9D3V7_SYMMI</name>
<feature type="chain" id="PRO_5012118829" evidence="1">
    <location>
        <begin position="26"/>
        <end position="162"/>
    </location>
</feature>
<accession>A0A1Q9D3V7</accession>
<dbReference type="EMBL" id="LSRX01000740">
    <property type="protein sequence ID" value="OLP89835.1"/>
    <property type="molecule type" value="Genomic_DNA"/>
</dbReference>
<sequence length="162" mass="17404">MMTNLFAGACMLIGALSAGVPPVTGRIDPDDDPVSCSDRLVEFHMQAGLTDKSWILFDSGACANCCPDYPVLPLSESAPSLRSLSGETLEVQGRKIVQLDCGNGHLLSVQLYVCTGIPFPLASVARLLLQDFWTVMAKDYLALIDPTGQLIPSNGEDEWNSD</sequence>
<evidence type="ECO:0000313" key="3">
    <source>
        <dbReference type="Proteomes" id="UP000186817"/>
    </source>
</evidence>
<feature type="signal peptide" evidence="1">
    <location>
        <begin position="1"/>
        <end position="25"/>
    </location>
</feature>
<keyword evidence="3" id="KW-1185">Reference proteome</keyword>
<protein>
    <submittedName>
        <fullName evidence="2">Uncharacterized protein</fullName>
    </submittedName>
</protein>
<gene>
    <name evidence="2" type="ORF">AK812_SmicGene28641</name>
</gene>
<evidence type="ECO:0000313" key="2">
    <source>
        <dbReference type="EMBL" id="OLP89835.1"/>
    </source>
</evidence>
<proteinExistence type="predicted"/>
<keyword evidence="1" id="KW-0732">Signal</keyword>
<dbReference type="Proteomes" id="UP000186817">
    <property type="component" value="Unassembled WGS sequence"/>
</dbReference>
<reference evidence="2 3" key="1">
    <citation type="submission" date="2016-02" db="EMBL/GenBank/DDBJ databases">
        <title>Genome analysis of coral dinoflagellate symbionts highlights evolutionary adaptations to a symbiotic lifestyle.</title>
        <authorList>
            <person name="Aranda M."/>
            <person name="Li Y."/>
            <person name="Liew Y.J."/>
            <person name="Baumgarten S."/>
            <person name="Simakov O."/>
            <person name="Wilson M."/>
            <person name="Piel J."/>
            <person name="Ashoor H."/>
            <person name="Bougouffa S."/>
            <person name="Bajic V.B."/>
            <person name="Ryu T."/>
            <person name="Ravasi T."/>
            <person name="Bayer T."/>
            <person name="Micklem G."/>
            <person name="Kim H."/>
            <person name="Bhak J."/>
            <person name="Lajeunesse T.C."/>
            <person name="Voolstra C.R."/>
        </authorList>
    </citation>
    <scope>NUCLEOTIDE SEQUENCE [LARGE SCALE GENOMIC DNA]</scope>
    <source>
        <strain evidence="2 3">CCMP2467</strain>
    </source>
</reference>